<dbReference type="PANTHER" id="PTHR43585:SF2">
    <property type="entry name" value="ATP-GRASP ENZYME FSQD"/>
    <property type="match status" value="1"/>
</dbReference>
<dbReference type="SUPFAM" id="SSF56059">
    <property type="entry name" value="Glutathione synthetase ATP-binding domain-like"/>
    <property type="match status" value="1"/>
</dbReference>
<evidence type="ECO:0000256" key="3">
    <source>
        <dbReference type="ARBA" id="ARBA00022840"/>
    </source>
</evidence>
<dbReference type="PROSITE" id="PS50975">
    <property type="entry name" value="ATP_GRASP"/>
    <property type="match status" value="1"/>
</dbReference>
<evidence type="ECO:0000259" key="5">
    <source>
        <dbReference type="PROSITE" id="PS50975"/>
    </source>
</evidence>
<dbReference type="InterPro" id="IPR052032">
    <property type="entry name" value="ATP-dep_AA_Ligase"/>
</dbReference>
<evidence type="ECO:0000313" key="7">
    <source>
        <dbReference type="Proteomes" id="UP000008206"/>
    </source>
</evidence>
<dbReference type="InterPro" id="IPR011761">
    <property type="entry name" value="ATP-grasp"/>
</dbReference>
<proteinExistence type="predicted"/>
<dbReference type="KEGG" id="cyj:Cyan7822_5653"/>
<keyword evidence="7" id="KW-1185">Reference proteome</keyword>
<dbReference type="Gene3D" id="3.30.470.20">
    <property type="entry name" value="ATP-grasp fold, B domain"/>
    <property type="match status" value="1"/>
</dbReference>
<gene>
    <name evidence="6" type="ordered locus">Cyan7822_5653</name>
</gene>
<feature type="domain" description="ATP-grasp" evidence="5">
    <location>
        <begin position="113"/>
        <end position="313"/>
    </location>
</feature>
<dbReference type="HOGENOM" id="CLU_029016_3_1_3"/>
<dbReference type="Pfam" id="PF13535">
    <property type="entry name" value="ATP-grasp_4"/>
    <property type="match status" value="1"/>
</dbReference>
<accession>E0UKN8</accession>
<organism evidence="6 7">
    <name type="scientific">Gloeothece verrucosa (strain PCC 7822)</name>
    <name type="common">Cyanothece sp. (strain PCC 7822)</name>
    <dbReference type="NCBI Taxonomy" id="497965"/>
    <lineage>
        <taxon>Bacteria</taxon>
        <taxon>Bacillati</taxon>
        <taxon>Cyanobacteriota</taxon>
        <taxon>Cyanophyceae</taxon>
        <taxon>Oscillatoriophycideae</taxon>
        <taxon>Chroococcales</taxon>
        <taxon>Aphanothecaceae</taxon>
        <taxon>Gloeothece</taxon>
        <taxon>Gloeothece verrucosa</taxon>
    </lineage>
</organism>
<dbReference type="GO" id="GO:0016874">
    <property type="term" value="F:ligase activity"/>
    <property type="evidence" value="ECO:0007669"/>
    <property type="project" value="UniProtKB-KW"/>
</dbReference>
<keyword evidence="3 4" id="KW-0067">ATP-binding</keyword>
<evidence type="ECO:0000256" key="2">
    <source>
        <dbReference type="ARBA" id="ARBA00022741"/>
    </source>
</evidence>
<keyword evidence="6" id="KW-0614">Plasmid</keyword>
<dbReference type="PANTHER" id="PTHR43585">
    <property type="entry name" value="FUMIPYRROLE BIOSYNTHESIS PROTEIN C"/>
    <property type="match status" value="1"/>
</dbReference>
<dbReference type="Proteomes" id="UP000008206">
    <property type="component" value="Plasmid Cy782201"/>
</dbReference>
<name>E0UKN8_GLOV7</name>
<sequence>MLNTQPAIIIVDPFSTGRFYAPLFAARGYQCLAVISSPNIPEHLIGDLQKQDFSDIFIWNETLLNVFKEVNIVAVVAGCETGVFLTDYLTDRLAIRGNPLATTDVRRHKHIMQKALESKGLPHIPSKFITNTEQIDELINLLDEIDYVVKPINSAATDGVVLTHGRIGVERALRNAAWNKNNDLGEKNLGFIVQPFISGTEYVVDLVAFNGNYIVASVCQYKKIARNGGSFVYDSLDVLNPSQKDLQPLLDYAIKAANALDIQVGPIHMEIMWSPTGPVMIEAGSRLHGGIAPKLFAETYAPDLITLAVQSYLNEVPNVKDEKVELVCLGKIGFLYSDNQKPFMPLTTEQESFLQKNPAYRGHKYFIKPGMLTPVTIDFATCPGLFWLCHHAPVELENNARVCRNLLSV</sequence>
<dbReference type="EMBL" id="CP002199">
    <property type="protein sequence ID" value="ADN17518.1"/>
    <property type="molecule type" value="Genomic_DNA"/>
</dbReference>
<protein>
    <recommendedName>
        <fullName evidence="5">ATP-grasp domain-containing protein</fullName>
    </recommendedName>
</protein>
<evidence type="ECO:0000313" key="6">
    <source>
        <dbReference type="EMBL" id="ADN17518.1"/>
    </source>
</evidence>
<dbReference type="GO" id="GO:0046872">
    <property type="term" value="F:metal ion binding"/>
    <property type="evidence" value="ECO:0007669"/>
    <property type="project" value="InterPro"/>
</dbReference>
<evidence type="ECO:0000256" key="1">
    <source>
        <dbReference type="ARBA" id="ARBA00022598"/>
    </source>
</evidence>
<keyword evidence="2 4" id="KW-0547">Nucleotide-binding</keyword>
<dbReference type="GO" id="GO:0005524">
    <property type="term" value="F:ATP binding"/>
    <property type="evidence" value="ECO:0007669"/>
    <property type="project" value="UniProtKB-UniRule"/>
</dbReference>
<dbReference type="RefSeq" id="WP_013334268.1">
    <property type="nucleotide sequence ID" value="NC_014533.1"/>
</dbReference>
<keyword evidence="1" id="KW-0436">Ligase</keyword>
<evidence type="ECO:0000256" key="4">
    <source>
        <dbReference type="PROSITE-ProRule" id="PRU00409"/>
    </source>
</evidence>
<geneLocation type="plasmid" evidence="6 7">
    <name>Cy782201</name>
</geneLocation>
<reference evidence="7" key="1">
    <citation type="journal article" date="2011" name="MBio">
        <title>Novel metabolic attributes of the genus Cyanothece, comprising a group of unicellular nitrogen-fixing Cyanobacteria.</title>
        <authorList>
            <person name="Bandyopadhyay A."/>
            <person name="Elvitigala T."/>
            <person name="Welsh E."/>
            <person name="Stockel J."/>
            <person name="Liberton M."/>
            <person name="Min H."/>
            <person name="Sherman L.A."/>
            <person name="Pakrasi H.B."/>
        </authorList>
    </citation>
    <scope>NUCLEOTIDE SEQUENCE [LARGE SCALE GENOMIC DNA]</scope>
    <source>
        <strain evidence="7">PCC 7822</strain>
        <plasmid evidence="7">Cy782201</plasmid>
    </source>
</reference>
<dbReference type="AlphaFoldDB" id="E0UKN8"/>
<dbReference type="OrthoDB" id="9804625at2"/>